<evidence type="ECO:0000256" key="1">
    <source>
        <dbReference type="SAM" id="MobiDB-lite"/>
    </source>
</evidence>
<sequence>MWKQVGLVLTVAAVGLGSGEAEARFGKRSTPPPSSSPGNGGSPSRPGGGYWGGNPSYYGNPQGYYAHYGYPWASYYYFDPAWAWPFLGVGLPSYGRYYGYSAAWRRLRPPPPPSAQEMSTPPAQLDLKVDTGAVANGYSVGLGLNVDGQRFGFGTRLDLFNLAAEEGMGRDSIALFSLGPSFLLVNSDRVKWRLTGGLDAAFAPDITMIGPGLGTSARLKVAGPLKLEASAHWTPLPYVQLSGDAGVGVDLGSVLRLRAGYRATYLNDQGLVDGIVNRDLFAGPFVGLSLAP</sequence>
<keyword evidence="3" id="KW-1185">Reference proteome</keyword>
<organism evidence="2 3">
    <name type="scientific">Cystobacter fuscus (strain ATCC 25194 / DSM 2262 / NBRC 100088 / M29)</name>
    <dbReference type="NCBI Taxonomy" id="1242864"/>
    <lineage>
        <taxon>Bacteria</taxon>
        <taxon>Pseudomonadati</taxon>
        <taxon>Myxococcota</taxon>
        <taxon>Myxococcia</taxon>
        <taxon>Myxococcales</taxon>
        <taxon>Cystobacterineae</taxon>
        <taxon>Archangiaceae</taxon>
        <taxon>Cystobacter</taxon>
    </lineage>
</organism>
<accession>S9QR09</accession>
<evidence type="ECO:0000313" key="3">
    <source>
        <dbReference type="Proteomes" id="UP000011682"/>
    </source>
</evidence>
<proteinExistence type="predicted"/>
<dbReference type="Proteomes" id="UP000011682">
    <property type="component" value="Unassembled WGS sequence"/>
</dbReference>
<dbReference type="AlphaFoldDB" id="S9QR09"/>
<protein>
    <submittedName>
        <fullName evidence="2">Uncharacterized protein</fullName>
    </submittedName>
</protein>
<reference evidence="2" key="1">
    <citation type="submission" date="2013-05" db="EMBL/GenBank/DDBJ databases">
        <title>Genome assembly of Cystobacter fuscus DSM 2262.</title>
        <authorList>
            <person name="Sharma G."/>
            <person name="Khatri I."/>
            <person name="Kaur C."/>
            <person name="Mayilraj S."/>
            <person name="Subramanian S."/>
        </authorList>
    </citation>
    <scope>NUCLEOTIDE SEQUENCE [LARGE SCALE GENOMIC DNA]</scope>
    <source>
        <strain evidence="2">DSM 2262</strain>
    </source>
</reference>
<name>S9QR09_CYSF2</name>
<gene>
    <name evidence="2" type="ORF">D187_006143</name>
</gene>
<dbReference type="RefSeq" id="WP_002625189.1">
    <property type="nucleotide sequence ID" value="NZ_ANAH02000005.1"/>
</dbReference>
<feature type="compositionally biased region" description="Gly residues" evidence="1">
    <location>
        <begin position="38"/>
        <end position="47"/>
    </location>
</feature>
<dbReference type="OrthoDB" id="5518777at2"/>
<comment type="caution">
    <text evidence="2">The sequence shown here is derived from an EMBL/GenBank/DDBJ whole genome shotgun (WGS) entry which is preliminary data.</text>
</comment>
<evidence type="ECO:0000313" key="2">
    <source>
        <dbReference type="EMBL" id="EPX63734.1"/>
    </source>
</evidence>
<dbReference type="EMBL" id="ANAH02000005">
    <property type="protein sequence ID" value="EPX63734.1"/>
    <property type="molecule type" value="Genomic_DNA"/>
</dbReference>
<feature type="region of interest" description="Disordered" evidence="1">
    <location>
        <begin position="22"/>
        <end position="47"/>
    </location>
</feature>